<accession>A0A0R2A024</accession>
<evidence type="ECO:0000256" key="5">
    <source>
        <dbReference type="ARBA" id="ARBA00022946"/>
    </source>
</evidence>
<comment type="similarity">
    <text evidence="1">Belongs to the acyl-ACP thioesterase family.</text>
</comment>
<keyword evidence="11" id="KW-1185">Reference proteome</keyword>
<dbReference type="InterPro" id="IPR002864">
    <property type="entry name" value="Acyl-ACP_thioesterase_NHD"/>
</dbReference>
<sequence>MVLKDNEFEMQHQITYYECDPKGYLTLGMLINLAVLASGSQSEALEIGEAAVKEVGGGWVITSYDIFVDHFPKIGEQVLLGTRATSYNKYFAFREFWVKDLAGNELAHINGVFVFMDMATRKMVRIPDEVIYPYHSAPVKRIPRLHRPDEIQTEEAVTQKQYQVRYFDIDANLHVNNAHYFDWMLDALDADFLKTHTLTKMSIKYEREVRYGDLVTSQVTPAISSDQGQVMTKHQILVNQELHAQANCWWNENA</sequence>
<keyword evidence="5" id="KW-0809">Transit peptide</keyword>
<evidence type="ECO:0000256" key="2">
    <source>
        <dbReference type="ARBA" id="ARBA00022516"/>
    </source>
</evidence>
<dbReference type="PANTHER" id="PTHR31727:SF6">
    <property type="entry name" value="OLEOYL-ACYL CARRIER PROTEIN THIOESTERASE 1, CHLOROPLASTIC"/>
    <property type="match status" value="1"/>
</dbReference>
<proteinExistence type="inferred from homology"/>
<evidence type="ECO:0000256" key="7">
    <source>
        <dbReference type="ARBA" id="ARBA00023160"/>
    </source>
</evidence>
<organism evidence="10 11">
    <name type="scientific">Paucilactobacillus vaccinostercus DSM 20634</name>
    <dbReference type="NCBI Taxonomy" id="1423813"/>
    <lineage>
        <taxon>Bacteria</taxon>
        <taxon>Bacillati</taxon>
        <taxon>Bacillota</taxon>
        <taxon>Bacilli</taxon>
        <taxon>Lactobacillales</taxon>
        <taxon>Lactobacillaceae</taxon>
        <taxon>Paucilactobacillus</taxon>
    </lineage>
</organism>
<dbReference type="GO" id="GO:0016297">
    <property type="term" value="F:fatty acyl-[ACP] hydrolase activity"/>
    <property type="evidence" value="ECO:0007669"/>
    <property type="project" value="InterPro"/>
</dbReference>
<evidence type="ECO:0000256" key="6">
    <source>
        <dbReference type="ARBA" id="ARBA00023098"/>
    </source>
</evidence>
<dbReference type="Proteomes" id="UP000051733">
    <property type="component" value="Unassembled WGS sequence"/>
</dbReference>
<evidence type="ECO:0000256" key="1">
    <source>
        <dbReference type="ARBA" id="ARBA00006500"/>
    </source>
</evidence>
<evidence type="ECO:0000259" key="9">
    <source>
        <dbReference type="Pfam" id="PF20791"/>
    </source>
</evidence>
<keyword evidence="3" id="KW-0378">Hydrolase</keyword>
<comment type="caution">
    <text evidence="10">The sequence shown here is derived from an EMBL/GenBank/DDBJ whole genome shotgun (WGS) entry which is preliminary data.</text>
</comment>
<dbReference type="STRING" id="1423813.FC26_GL000537"/>
<dbReference type="InterPro" id="IPR049427">
    <property type="entry name" value="Acyl-ACP_TE_C"/>
</dbReference>
<evidence type="ECO:0000313" key="10">
    <source>
        <dbReference type="EMBL" id="KRM60449.1"/>
    </source>
</evidence>
<feature type="domain" description="Acyl-ACP thioesterase N-terminal hotdog" evidence="8">
    <location>
        <begin position="6"/>
        <end position="134"/>
    </location>
</feature>
<keyword evidence="4" id="KW-0276">Fatty acid metabolism</keyword>
<keyword evidence="7" id="KW-0275">Fatty acid biosynthesis</keyword>
<keyword evidence="6" id="KW-0443">Lipid metabolism</keyword>
<dbReference type="PATRIC" id="fig|1423813.3.peg.548"/>
<dbReference type="Pfam" id="PF01643">
    <property type="entry name" value="Acyl-ACP_TE"/>
    <property type="match status" value="1"/>
</dbReference>
<feature type="domain" description="Acyl-ACP thioesterase-like C-terminal" evidence="9">
    <location>
        <begin position="154"/>
        <end position="252"/>
    </location>
</feature>
<reference evidence="10 11" key="1">
    <citation type="journal article" date="2015" name="Genome Announc.">
        <title>Expanding the biotechnology potential of lactobacilli through comparative genomics of 213 strains and associated genera.</title>
        <authorList>
            <person name="Sun Z."/>
            <person name="Harris H.M."/>
            <person name="McCann A."/>
            <person name="Guo C."/>
            <person name="Argimon S."/>
            <person name="Zhang W."/>
            <person name="Yang X."/>
            <person name="Jeffery I.B."/>
            <person name="Cooney J.C."/>
            <person name="Kagawa T.F."/>
            <person name="Liu W."/>
            <person name="Song Y."/>
            <person name="Salvetti E."/>
            <person name="Wrobel A."/>
            <person name="Rasinkangas P."/>
            <person name="Parkhill J."/>
            <person name="Rea M.C."/>
            <person name="O'Sullivan O."/>
            <person name="Ritari J."/>
            <person name="Douillard F.P."/>
            <person name="Paul Ross R."/>
            <person name="Yang R."/>
            <person name="Briner A.E."/>
            <person name="Felis G.E."/>
            <person name="de Vos W.M."/>
            <person name="Barrangou R."/>
            <person name="Klaenhammer T.R."/>
            <person name="Caufield P.W."/>
            <person name="Cui Y."/>
            <person name="Zhang H."/>
            <person name="O'Toole P.W."/>
        </authorList>
    </citation>
    <scope>NUCLEOTIDE SEQUENCE [LARGE SCALE GENOMIC DNA]</scope>
    <source>
        <strain evidence="10 11">DSM 20634</strain>
    </source>
</reference>
<evidence type="ECO:0000256" key="3">
    <source>
        <dbReference type="ARBA" id="ARBA00022801"/>
    </source>
</evidence>
<dbReference type="AlphaFoldDB" id="A0A0R2A024"/>
<dbReference type="Pfam" id="PF20791">
    <property type="entry name" value="Acyl-ACP_TE_C"/>
    <property type="match status" value="1"/>
</dbReference>
<name>A0A0R2A024_9LACO</name>
<evidence type="ECO:0000259" key="8">
    <source>
        <dbReference type="Pfam" id="PF01643"/>
    </source>
</evidence>
<dbReference type="PANTHER" id="PTHR31727">
    <property type="entry name" value="OLEOYL-ACYL CARRIER PROTEIN THIOESTERASE 1, CHLOROPLASTIC"/>
    <property type="match status" value="1"/>
</dbReference>
<dbReference type="SUPFAM" id="SSF54637">
    <property type="entry name" value="Thioesterase/thiol ester dehydrase-isomerase"/>
    <property type="match status" value="2"/>
</dbReference>
<dbReference type="Gene3D" id="3.10.129.10">
    <property type="entry name" value="Hotdog Thioesterase"/>
    <property type="match status" value="1"/>
</dbReference>
<gene>
    <name evidence="10" type="ORF">FC26_GL000537</name>
</gene>
<evidence type="ECO:0000256" key="4">
    <source>
        <dbReference type="ARBA" id="ARBA00022832"/>
    </source>
</evidence>
<dbReference type="RefSeq" id="WP_057780521.1">
    <property type="nucleotide sequence ID" value="NZ_AYYY01000063.1"/>
</dbReference>
<evidence type="ECO:0000313" key="11">
    <source>
        <dbReference type="Proteomes" id="UP000051733"/>
    </source>
</evidence>
<protein>
    <submittedName>
        <fullName evidence="10">Oleoyl-[acyl-carrier protein] thioesterase</fullName>
    </submittedName>
</protein>
<dbReference type="GO" id="GO:0000036">
    <property type="term" value="F:acyl carrier activity"/>
    <property type="evidence" value="ECO:0007669"/>
    <property type="project" value="TreeGrafter"/>
</dbReference>
<dbReference type="InterPro" id="IPR045023">
    <property type="entry name" value="FATA/B"/>
</dbReference>
<dbReference type="OrthoDB" id="9801517at2"/>
<keyword evidence="2" id="KW-0444">Lipid biosynthesis</keyword>
<dbReference type="EMBL" id="AYYY01000063">
    <property type="protein sequence ID" value="KRM60449.1"/>
    <property type="molecule type" value="Genomic_DNA"/>
</dbReference>
<dbReference type="InterPro" id="IPR029069">
    <property type="entry name" value="HotDog_dom_sf"/>
</dbReference>
<dbReference type="CDD" id="cd00586">
    <property type="entry name" value="4HBT"/>
    <property type="match status" value="2"/>
</dbReference>